<comment type="cofactor">
    <cofactor evidence="1">
        <name>Mg(2+)</name>
        <dbReference type="ChEBI" id="CHEBI:18420"/>
    </cofactor>
</comment>
<dbReference type="EC" id="6.3.1.2" evidence="12"/>
<dbReference type="InterPro" id="IPR014746">
    <property type="entry name" value="Gln_synth/guanido_kin_cat_dom"/>
</dbReference>
<dbReference type="PROSITE" id="PS00181">
    <property type="entry name" value="GLNA_ATP"/>
    <property type="match status" value="1"/>
</dbReference>
<evidence type="ECO:0000256" key="2">
    <source>
        <dbReference type="ARBA" id="ARBA00009897"/>
    </source>
</evidence>
<evidence type="ECO:0000259" key="14">
    <source>
        <dbReference type="PROSITE" id="PS51987"/>
    </source>
</evidence>
<keyword evidence="7 12" id="KW-0067">ATP-binding</keyword>
<evidence type="ECO:0000256" key="8">
    <source>
        <dbReference type="ARBA" id="ARBA00022842"/>
    </source>
</evidence>
<feature type="domain" description="GS catalytic" evidence="14">
    <location>
        <begin position="109"/>
        <end position="445"/>
    </location>
</feature>
<dbReference type="STRING" id="1224163.B841_09095"/>
<keyword evidence="16" id="KW-1185">Reference proteome</keyword>
<evidence type="ECO:0000256" key="10">
    <source>
        <dbReference type="PROSITE-ProRule" id="PRU01330"/>
    </source>
</evidence>
<evidence type="ECO:0000256" key="5">
    <source>
        <dbReference type="ARBA" id="ARBA00022723"/>
    </source>
</evidence>
<dbReference type="PATRIC" id="fig|1224163.3.peg.1829"/>
<proteinExistence type="inferred from homology"/>
<evidence type="ECO:0000256" key="12">
    <source>
        <dbReference type="RuleBase" id="RU004356"/>
    </source>
</evidence>
<dbReference type="InterPro" id="IPR036651">
    <property type="entry name" value="Gln_synt_N_sf"/>
</dbReference>
<comment type="catalytic activity">
    <reaction evidence="9 12">
        <text>L-glutamate + NH4(+) + ATP = L-glutamine + ADP + phosphate + H(+)</text>
        <dbReference type="Rhea" id="RHEA:16169"/>
        <dbReference type="ChEBI" id="CHEBI:15378"/>
        <dbReference type="ChEBI" id="CHEBI:28938"/>
        <dbReference type="ChEBI" id="CHEBI:29985"/>
        <dbReference type="ChEBI" id="CHEBI:30616"/>
        <dbReference type="ChEBI" id="CHEBI:43474"/>
        <dbReference type="ChEBI" id="CHEBI:58359"/>
        <dbReference type="ChEBI" id="CHEBI:456216"/>
        <dbReference type="EC" id="6.3.1.2"/>
    </reaction>
</comment>
<dbReference type="PANTHER" id="PTHR43785">
    <property type="entry name" value="GAMMA-GLUTAMYLPUTRESCINE SYNTHETASE"/>
    <property type="match status" value="1"/>
</dbReference>
<dbReference type="PANTHER" id="PTHR43785:SF11">
    <property type="entry name" value="GAMMA-GLUTAMYLPOLYAMINE SYNTHETASE GLNA2"/>
    <property type="match status" value="1"/>
</dbReference>
<evidence type="ECO:0000256" key="7">
    <source>
        <dbReference type="ARBA" id="ARBA00022840"/>
    </source>
</evidence>
<evidence type="ECO:0000313" key="16">
    <source>
        <dbReference type="Proteomes" id="UP000015388"/>
    </source>
</evidence>
<name>S5SW32_9CORY</name>
<dbReference type="PROSITE" id="PS51987">
    <property type="entry name" value="GS_CATALYTIC"/>
    <property type="match status" value="1"/>
</dbReference>
<dbReference type="OrthoDB" id="9807095at2"/>
<gene>
    <name evidence="15" type="ORF">B841_09095</name>
</gene>
<dbReference type="KEGG" id="cmd:B841_09095"/>
<evidence type="ECO:0000256" key="9">
    <source>
        <dbReference type="ARBA" id="ARBA00049436"/>
    </source>
</evidence>
<dbReference type="GO" id="GO:0046872">
    <property type="term" value="F:metal ion binding"/>
    <property type="evidence" value="ECO:0007669"/>
    <property type="project" value="UniProtKB-KW"/>
</dbReference>
<dbReference type="InterPro" id="IPR027303">
    <property type="entry name" value="Gln_synth_gly_rich_site"/>
</dbReference>
<keyword evidence="4 12" id="KW-0436">Ligase</keyword>
<dbReference type="SUPFAM" id="SSF54368">
    <property type="entry name" value="Glutamine synthetase, N-terminal domain"/>
    <property type="match status" value="1"/>
</dbReference>
<reference evidence="15 16" key="1">
    <citation type="submission" date="2012-11" db="EMBL/GenBank/DDBJ databases">
        <title>The complete genome sequence of Corynebacterium maris Coryn-1 (=DSM 45190).</title>
        <authorList>
            <person name="Schaffert L."/>
            <person name="Albersmeier A."/>
            <person name="Kalinowski J."/>
            <person name="Ruckert C."/>
        </authorList>
    </citation>
    <scope>NUCLEOTIDE SEQUENCE [LARGE SCALE GENOMIC DNA]</scope>
    <source>
        <strain evidence="16">Coryn-1</strain>
    </source>
</reference>
<dbReference type="GO" id="GO:0006542">
    <property type="term" value="P:glutamine biosynthetic process"/>
    <property type="evidence" value="ECO:0007669"/>
    <property type="project" value="InterPro"/>
</dbReference>
<dbReference type="Pfam" id="PF00120">
    <property type="entry name" value="Gln-synt_C"/>
    <property type="match status" value="1"/>
</dbReference>
<evidence type="ECO:0000256" key="6">
    <source>
        <dbReference type="ARBA" id="ARBA00022741"/>
    </source>
</evidence>
<dbReference type="eggNOG" id="COG0174">
    <property type="taxonomic scope" value="Bacteria"/>
</dbReference>
<keyword evidence="8" id="KW-0460">Magnesium</keyword>
<organism evidence="15 16">
    <name type="scientific">Corynebacterium maris DSM 45190</name>
    <dbReference type="NCBI Taxonomy" id="1224163"/>
    <lineage>
        <taxon>Bacteria</taxon>
        <taxon>Bacillati</taxon>
        <taxon>Actinomycetota</taxon>
        <taxon>Actinomycetes</taxon>
        <taxon>Mycobacteriales</taxon>
        <taxon>Corynebacteriaceae</taxon>
        <taxon>Corynebacterium</taxon>
    </lineage>
</organism>
<dbReference type="SMART" id="SM01230">
    <property type="entry name" value="Gln-synt_C"/>
    <property type="match status" value="1"/>
</dbReference>
<dbReference type="RefSeq" id="WP_020935225.1">
    <property type="nucleotide sequence ID" value="NC_021915.1"/>
</dbReference>
<evidence type="ECO:0000313" key="15">
    <source>
        <dbReference type="EMBL" id="AGS35292.1"/>
    </source>
</evidence>
<keyword evidence="5" id="KW-0479">Metal-binding</keyword>
<evidence type="ECO:0000256" key="11">
    <source>
        <dbReference type="RuleBase" id="RU000384"/>
    </source>
</evidence>
<evidence type="ECO:0000259" key="13">
    <source>
        <dbReference type="PROSITE" id="PS51986"/>
    </source>
</evidence>
<dbReference type="PROSITE" id="PS51986">
    <property type="entry name" value="GS_BETA_GRASP"/>
    <property type="match status" value="1"/>
</dbReference>
<evidence type="ECO:0000256" key="1">
    <source>
        <dbReference type="ARBA" id="ARBA00001946"/>
    </source>
</evidence>
<sequence>MNSQQEFVLRTVAERDIRFIRLWFTDIFGRLKSVMMSSSELEGTFEEGAGFDGSSIEGFSRISESDTLLLPDPSTFQVLPFDDDEPELQTARMFCNVINPDGQPSLADPRYILGRQVTAAADDGFSCMASPELEFYVLDIDPHTGAIRRTDTGGYFDQSVNQKSPMLRRRAMHALEAMGISTEFAHHETAPSQQEIDLRHADVLTMADHVMTFRYILKQVAAQDNVHATFMPKPFQEHAGSAMHTHFSLFEGDDNAFHDPDDEISLSRTGRQFIAGVLEHAPEISAVTNQWVNSYKRLQFGSEAPTAATWGVSNRSALVRVPTYRLHKAVSRRAEIRSLDAGANPYLAYAAVLAAGLKGIREEYELDDPAEDDVTSLTHRERRAMGYRDLPTSLDDALRELERSEFMAEVMGEHIFEFFLRSKWDEWHNYTEQITPFELDTTLHY</sequence>
<dbReference type="GO" id="GO:0004356">
    <property type="term" value="F:glutamine synthetase activity"/>
    <property type="evidence" value="ECO:0007669"/>
    <property type="project" value="UniProtKB-EC"/>
</dbReference>
<dbReference type="AlphaFoldDB" id="S5SW32"/>
<dbReference type="FunFam" id="3.30.590.10:FF:000003">
    <property type="entry name" value="Glutamine synthetase 2"/>
    <property type="match status" value="1"/>
</dbReference>
<dbReference type="HOGENOM" id="CLU_017290_1_3_11"/>
<dbReference type="PROSITE" id="PS00180">
    <property type="entry name" value="GLNA_1"/>
    <property type="match status" value="1"/>
</dbReference>
<dbReference type="Gene3D" id="3.10.20.70">
    <property type="entry name" value="Glutamine synthetase, N-terminal domain"/>
    <property type="match status" value="1"/>
</dbReference>
<comment type="similarity">
    <text evidence="2 10 11">Belongs to the glutamine synthetase family.</text>
</comment>
<keyword evidence="6 12" id="KW-0547">Nucleotide-binding</keyword>
<dbReference type="GO" id="GO:0005524">
    <property type="term" value="F:ATP binding"/>
    <property type="evidence" value="ECO:0007669"/>
    <property type="project" value="UniProtKB-KW"/>
</dbReference>
<protein>
    <recommendedName>
        <fullName evidence="3 12">Glutamine synthetase</fullName>
        <ecNumber evidence="12">6.3.1.2</ecNumber>
    </recommendedName>
</protein>
<dbReference type="Proteomes" id="UP000015388">
    <property type="component" value="Chromosome"/>
</dbReference>
<dbReference type="Gene3D" id="3.30.590.10">
    <property type="entry name" value="Glutamine synthetase/guanido kinase, catalytic domain"/>
    <property type="match status" value="1"/>
</dbReference>
<dbReference type="InterPro" id="IPR008146">
    <property type="entry name" value="Gln_synth_cat_dom"/>
</dbReference>
<dbReference type="InterPro" id="IPR027302">
    <property type="entry name" value="Gln_synth_N_conserv_site"/>
</dbReference>
<dbReference type="InterPro" id="IPR008147">
    <property type="entry name" value="Gln_synt_N"/>
</dbReference>
<evidence type="ECO:0000256" key="4">
    <source>
        <dbReference type="ARBA" id="ARBA00022598"/>
    </source>
</evidence>
<accession>S5SW32</accession>
<dbReference type="Pfam" id="PF03951">
    <property type="entry name" value="Gln-synt_N"/>
    <property type="match status" value="1"/>
</dbReference>
<feature type="domain" description="GS beta-grasp" evidence="13">
    <location>
        <begin position="15"/>
        <end position="102"/>
    </location>
</feature>
<dbReference type="SUPFAM" id="SSF55931">
    <property type="entry name" value="Glutamine synthetase/guanido kinase"/>
    <property type="match status" value="1"/>
</dbReference>
<evidence type="ECO:0000256" key="3">
    <source>
        <dbReference type="ARBA" id="ARBA00021364"/>
    </source>
</evidence>
<dbReference type="EMBL" id="CP003924">
    <property type="protein sequence ID" value="AGS35292.1"/>
    <property type="molecule type" value="Genomic_DNA"/>
</dbReference>